<feature type="coiled-coil region" evidence="8">
    <location>
        <begin position="94"/>
        <end position="132"/>
    </location>
</feature>
<sequence length="193" mass="22502">MLLTLKETVQIGHKGQMKNMRYRMLLTLTDIVPAVHKRLKKLEQPQMQHGLKEIEQPVPYGGHKGLLPDLVKCQAPQISKVDILNPPEEELGNLEEENFNLDCKTRRLKQAKEEAQAEIEQYRTEREREFQQKQQAAMGSQGNLSSEVEQQTKKKIQTMQTNYQRNREKMLRQLLTLVCEIKPEIHNNYKIGA</sequence>
<comment type="subcellular location">
    <subcellularLocation>
        <location evidence="1">Endomembrane system</location>
    </subcellularLocation>
</comment>
<name>A0A8X7XKX3_POLSE</name>
<dbReference type="GO" id="GO:0030672">
    <property type="term" value="C:synaptic vesicle membrane"/>
    <property type="evidence" value="ECO:0007669"/>
    <property type="project" value="TreeGrafter"/>
</dbReference>
<keyword evidence="8" id="KW-0175">Coiled coil</keyword>
<dbReference type="GO" id="GO:0000221">
    <property type="term" value="C:vacuolar proton-transporting V-type ATPase, V1 domain"/>
    <property type="evidence" value="ECO:0007669"/>
    <property type="project" value="TreeGrafter"/>
</dbReference>
<evidence type="ECO:0000256" key="3">
    <source>
        <dbReference type="ARBA" id="ARBA00022448"/>
    </source>
</evidence>
<organism evidence="9 10">
    <name type="scientific">Polypterus senegalus</name>
    <name type="common">Senegal bichir</name>
    <dbReference type="NCBI Taxonomy" id="55291"/>
    <lineage>
        <taxon>Eukaryota</taxon>
        <taxon>Metazoa</taxon>
        <taxon>Chordata</taxon>
        <taxon>Craniata</taxon>
        <taxon>Vertebrata</taxon>
        <taxon>Euteleostomi</taxon>
        <taxon>Actinopterygii</taxon>
        <taxon>Polypteriformes</taxon>
        <taxon>Polypteridae</taxon>
        <taxon>Polypterus</taxon>
    </lineage>
</organism>
<dbReference type="NCBIfam" id="TIGR01147">
    <property type="entry name" value="V_ATP_synt_G"/>
    <property type="match status" value="1"/>
</dbReference>
<evidence type="ECO:0000256" key="6">
    <source>
        <dbReference type="ARBA" id="ARBA00023136"/>
    </source>
</evidence>
<dbReference type="GO" id="GO:0097401">
    <property type="term" value="P:synaptic vesicle lumen acidification"/>
    <property type="evidence" value="ECO:0007669"/>
    <property type="project" value="TreeGrafter"/>
</dbReference>
<feature type="non-terminal residue" evidence="9">
    <location>
        <position position="193"/>
    </location>
</feature>
<comment type="caution">
    <text evidence="9">The sequence shown here is derived from an EMBL/GenBank/DDBJ whole genome shotgun (WGS) entry which is preliminary data.</text>
</comment>
<keyword evidence="3 7" id="KW-0813">Transport</keyword>
<comment type="subunit">
    <text evidence="7">V-ATPase is a heteromultimeric enzyme made up of two complexes: the ATP-hydrolytic V1 complex and the proton translocation V0 complex.</text>
</comment>
<evidence type="ECO:0000256" key="8">
    <source>
        <dbReference type="SAM" id="Coils"/>
    </source>
</evidence>
<protein>
    <recommendedName>
        <fullName evidence="7">V-type proton ATPase subunit G</fullName>
    </recommendedName>
</protein>
<evidence type="ECO:0000256" key="2">
    <source>
        <dbReference type="ARBA" id="ARBA00010066"/>
    </source>
</evidence>
<keyword evidence="5 7" id="KW-0406">Ion transport</keyword>
<dbReference type="GO" id="GO:0016887">
    <property type="term" value="F:ATP hydrolysis activity"/>
    <property type="evidence" value="ECO:0007669"/>
    <property type="project" value="TreeGrafter"/>
</dbReference>
<keyword evidence="10" id="KW-1185">Reference proteome</keyword>
<dbReference type="Proteomes" id="UP000886611">
    <property type="component" value="Unassembled WGS sequence"/>
</dbReference>
<evidence type="ECO:0000256" key="1">
    <source>
        <dbReference type="ARBA" id="ARBA00004308"/>
    </source>
</evidence>
<dbReference type="EMBL" id="JAATIS010000220">
    <property type="protein sequence ID" value="KAG2469489.1"/>
    <property type="molecule type" value="Genomic_DNA"/>
</dbReference>
<reference evidence="9 10" key="1">
    <citation type="journal article" date="2021" name="Cell">
        <title>Tracing the genetic footprints of vertebrate landing in non-teleost ray-finned fishes.</title>
        <authorList>
            <person name="Bi X."/>
            <person name="Wang K."/>
            <person name="Yang L."/>
            <person name="Pan H."/>
            <person name="Jiang H."/>
            <person name="Wei Q."/>
            <person name="Fang M."/>
            <person name="Yu H."/>
            <person name="Zhu C."/>
            <person name="Cai Y."/>
            <person name="He Y."/>
            <person name="Gan X."/>
            <person name="Zeng H."/>
            <person name="Yu D."/>
            <person name="Zhu Y."/>
            <person name="Jiang H."/>
            <person name="Qiu Q."/>
            <person name="Yang H."/>
            <person name="Zhang Y.E."/>
            <person name="Wang W."/>
            <person name="Zhu M."/>
            <person name="He S."/>
            <person name="Zhang G."/>
        </authorList>
    </citation>
    <scope>NUCLEOTIDE SEQUENCE [LARGE SCALE GENOMIC DNA]</scope>
    <source>
        <strain evidence="9">Bchr_013</strain>
    </source>
</reference>
<evidence type="ECO:0000256" key="4">
    <source>
        <dbReference type="ARBA" id="ARBA00022781"/>
    </source>
</evidence>
<dbReference type="PANTHER" id="PTHR12713">
    <property type="entry name" value="VACUOLAR ATP SYNTHASE SUBUNIT G"/>
    <property type="match status" value="1"/>
</dbReference>
<accession>A0A8X7XKX3</accession>
<dbReference type="InterPro" id="IPR005124">
    <property type="entry name" value="V-ATPase_G"/>
</dbReference>
<dbReference type="GO" id="GO:0046961">
    <property type="term" value="F:proton-transporting ATPase activity, rotational mechanism"/>
    <property type="evidence" value="ECO:0007669"/>
    <property type="project" value="InterPro"/>
</dbReference>
<feature type="non-terminal residue" evidence="9">
    <location>
        <position position="1"/>
    </location>
</feature>
<dbReference type="AlphaFoldDB" id="A0A8X7XKX3"/>
<keyword evidence="4 7" id="KW-0375">Hydrogen ion transport</keyword>
<comment type="function">
    <text evidence="7">Subunit of the V1 complex of vacuolar(H+)-ATPase (V-ATPase), a multisubunit enzyme composed of a peripheral complex (V1) that hydrolyzes ATP and a membrane integral complex (V0) that translocates protons. V-ATPase is responsible for acidifying and maintaining the pH of intracellular compartments and in some cell types, is targeted to the plasma membrane, where it is responsible for acidifying the extracellular environment.</text>
</comment>
<keyword evidence="6" id="KW-0472">Membrane</keyword>
<dbReference type="PANTHER" id="PTHR12713:SF13">
    <property type="entry name" value="V-TYPE PROTON ATPASE SUBUNIT G 2"/>
    <property type="match status" value="1"/>
</dbReference>
<dbReference type="Gene3D" id="1.20.5.2950">
    <property type="match status" value="1"/>
</dbReference>
<comment type="similarity">
    <text evidence="2 7">Belongs to the V-ATPase G subunit family.</text>
</comment>
<proteinExistence type="inferred from homology"/>
<evidence type="ECO:0000313" key="9">
    <source>
        <dbReference type="EMBL" id="KAG2469489.1"/>
    </source>
</evidence>
<dbReference type="Pfam" id="PF03179">
    <property type="entry name" value="V-ATPase_G"/>
    <property type="match status" value="1"/>
</dbReference>
<dbReference type="FunFam" id="1.20.5.2950:FF:000001">
    <property type="entry name" value="V-type proton ATPase subunit G"/>
    <property type="match status" value="1"/>
</dbReference>
<evidence type="ECO:0000256" key="7">
    <source>
        <dbReference type="RuleBase" id="RU364019"/>
    </source>
</evidence>
<gene>
    <name evidence="9" type="primary">Atp6v1g2</name>
    <name evidence="9" type="ORF">GTO96_0004318</name>
</gene>
<evidence type="ECO:0000313" key="10">
    <source>
        <dbReference type="Proteomes" id="UP000886611"/>
    </source>
</evidence>
<evidence type="ECO:0000256" key="5">
    <source>
        <dbReference type="ARBA" id="ARBA00023065"/>
    </source>
</evidence>